<feature type="transmembrane region" description="Helical" evidence="1">
    <location>
        <begin position="50"/>
        <end position="72"/>
    </location>
</feature>
<keyword evidence="1" id="KW-0472">Membrane</keyword>
<accession>A0ABS2WER8</accession>
<dbReference type="EMBL" id="JAFHAP010000001">
    <property type="protein sequence ID" value="MBN2908035.1"/>
    <property type="molecule type" value="Genomic_DNA"/>
</dbReference>
<gene>
    <name evidence="2" type="ORF">JQC72_00670</name>
</gene>
<name>A0ABS2WER8_9BACL</name>
<dbReference type="InterPro" id="IPR009526">
    <property type="entry name" value="DUF1146"/>
</dbReference>
<feature type="transmembrane region" description="Helical" evidence="1">
    <location>
        <begin position="12"/>
        <end position="30"/>
    </location>
</feature>
<dbReference type="Proteomes" id="UP001177120">
    <property type="component" value="Unassembled WGS sequence"/>
</dbReference>
<sequence>MVDGATSLGVTALINIILSLVSIAFSWWALTNLRLDVFMRQPTSVHAKALMILLSVVLGHGLASFLIDYMGWSRLISQLF</sequence>
<comment type="caution">
    <text evidence="2">The sequence shown here is derived from an EMBL/GenBank/DDBJ whole genome shotgun (WGS) entry which is preliminary data.</text>
</comment>
<protein>
    <submittedName>
        <fullName evidence="2">DUF1146 domain-containing protein</fullName>
    </submittedName>
</protein>
<keyword evidence="3" id="KW-1185">Reference proteome</keyword>
<organism evidence="2 3">
    <name type="scientific">Polycladomyces zharkentensis</name>
    <dbReference type="NCBI Taxonomy" id="2807616"/>
    <lineage>
        <taxon>Bacteria</taxon>
        <taxon>Bacillati</taxon>
        <taxon>Bacillota</taxon>
        <taxon>Bacilli</taxon>
        <taxon>Bacillales</taxon>
        <taxon>Thermoactinomycetaceae</taxon>
        <taxon>Polycladomyces</taxon>
    </lineage>
</organism>
<evidence type="ECO:0000313" key="2">
    <source>
        <dbReference type="EMBL" id="MBN2908035.1"/>
    </source>
</evidence>
<reference evidence="2" key="1">
    <citation type="journal article" date="2024" name="Int. J. Syst. Evol. Microbiol.">
        <title>Polycladomyces zharkentensis sp. nov., a novel thermophilic cellulose- and starch-degrading member of the Bacillota from a geothermal aquifer in Kazakhstan.</title>
        <authorList>
            <person name="Mashzhan A."/>
            <person name="Kistaubayeva A."/>
            <person name="Javier-Lopez R."/>
            <person name="Bissenova U."/>
            <person name="Bissenbay A."/>
            <person name="Birkeland N.K."/>
        </authorList>
    </citation>
    <scope>NUCLEOTIDE SEQUENCE</scope>
    <source>
        <strain evidence="2">ZKZ2T</strain>
    </source>
</reference>
<evidence type="ECO:0000256" key="1">
    <source>
        <dbReference type="SAM" id="Phobius"/>
    </source>
</evidence>
<proteinExistence type="predicted"/>
<dbReference type="Pfam" id="PF06612">
    <property type="entry name" value="DUF1146"/>
    <property type="match status" value="1"/>
</dbReference>
<keyword evidence="1" id="KW-1133">Transmembrane helix</keyword>
<dbReference type="RefSeq" id="WP_205492189.1">
    <property type="nucleotide sequence ID" value="NZ_JAFHAP010000001.1"/>
</dbReference>
<keyword evidence="1" id="KW-0812">Transmembrane</keyword>
<evidence type="ECO:0000313" key="3">
    <source>
        <dbReference type="Proteomes" id="UP001177120"/>
    </source>
</evidence>